<dbReference type="Proteomes" id="UP001499910">
    <property type="component" value="Unassembled WGS sequence"/>
</dbReference>
<sequence>MTAVIIPFPLKVSNFRDRKEYTIDLMHLDLTAQCLRDHGRTAEVCSVSAEGFEKGPKLNTDATLPEVMIASKEAYETLCSFMSSECDIEHSDLPNQQYFATRVAGAVRD</sequence>
<keyword evidence="2" id="KW-1185">Reference proteome</keyword>
<dbReference type="RefSeq" id="WP_259550050.1">
    <property type="nucleotide sequence ID" value="NZ_BAABHW010000002.1"/>
</dbReference>
<accession>A0ABP9L537</accession>
<comment type="caution">
    <text evidence="1">The sequence shown here is derived from an EMBL/GenBank/DDBJ whole genome shotgun (WGS) entry which is preliminary data.</text>
</comment>
<proteinExistence type="predicted"/>
<gene>
    <name evidence="1" type="ORF">GCM10023209_14810</name>
</gene>
<protein>
    <submittedName>
        <fullName evidence="1">Uncharacterized protein</fullName>
    </submittedName>
</protein>
<name>A0ABP9L537_9RHOB</name>
<organism evidence="1 2">
    <name type="scientific">[Roseibacterium] beibuensis</name>
    <dbReference type="NCBI Taxonomy" id="1193142"/>
    <lineage>
        <taxon>Bacteria</taxon>
        <taxon>Pseudomonadati</taxon>
        <taxon>Pseudomonadota</taxon>
        <taxon>Alphaproteobacteria</taxon>
        <taxon>Rhodobacterales</taxon>
        <taxon>Roseobacteraceae</taxon>
        <taxon>Roseicyclus</taxon>
    </lineage>
</organism>
<evidence type="ECO:0000313" key="2">
    <source>
        <dbReference type="Proteomes" id="UP001499910"/>
    </source>
</evidence>
<evidence type="ECO:0000313" key="1">
    <source>
        <dbReference type="EMBL" id="GAA5071271.1"/>
    </source>
</evidence>
<reference evidence="2" key="1">
    <citation type="journal article" date="2019" name="Int. J. Syst. Evol. Microbiol.">
        <title>The Global Catalogue of Microorganisms (GCM) 10K type strain sequencing project: providing services to taxonomists for standard genome sequencing and annotation.</title>
        <authorList>
            <consortium name="The Broad Institute Genomics Platform"/>
            <consortium name="The Broad Institute Genome Sequencing Center for Infectious Disease"/>
            <person name="Wu L."/>
            <person name="Ma J."/>
        </authorList>
    </citation>
    <scope>NUCLEOTIDE SEQUENCE [LARGE SCALE GENOMIC DNA]</scope>
    <source>
        <strain evidence="2">JCM 18015</strain>
    </source>
</reference>
<dbReference type="EMBL" id="BAABHW010000002">
    <property type="protein sequence ID" value="GAA5071271.1"/>
    <property type="molecule type" value="Genomic_DNA"/>
</dbReference>